<dbReference type="Pfam" id="PF13041">
    <property type="entry name" value="PPR_2"/>
    <property type="match status" value="1"/>
</dbReference>
<reference evidence="3 4" key="1">
    <citation type="submission" date="2024-01" db="EMBL/GenBank/DDBJ databases">
        <title>The complete chloroplast genome sequence of Lithospermum erythrorhizon: insights into the phylogenetic relationship among Boraginaceae species and the maternal lineages of purple gromwells.</title>
        <authorList>
            <person name="Okada T."/>
            <person name="Watanabe K."/>
        </authorList>
    </citation>
    <scope>NUCLEOTIDE SEQUENCE [LARGE SCALE GENOMIC DNA]</scope>
</reference>
<keyword evidence="1" id="KW-0677">Repeat</keyword>
<dbReference type="Pfam" id="PF20431">
    <property type="entry name" value="E_motif"/>
    <property type="match status" value="1"/>
</dbReference>
<comment type="caution">
    <text evidence="3">The sequence shown here is derived from an EMBL/GenBank/DDBJ whole genome shotgun (WGS) entry which is preliminary data.</text>
</comment>
<dbReference type="AlphaFoldDB" id="A0AAV3PCG7"/>
<dbReference type="InterPro" id="IPR046960">
    <property type="entry name" value="PPR_At4g14850-like_plant"/>
</dbReference>
<dbReference type="GO" id="GO:0009451">
    <property type="term" value="P:RNA modification"/>
    <property type="evidence" value="ECO:0007669"/>
    <property type="project" value="InterPro"/>
</dbReference>
<dbReference type="PROSITE" id="PS51375">
    <property type="entry name" value="PPR"/>
    <property type="match status" value="2"/>
</dbReference>
<dbReference type="Gene3D" id="1.25.40.10">
    <property type="entry name" value="Tetratricopeptide repeat domain"/>
    <property type="match status" value="4"/>
</dbReference>
<dbReference type="InterPro" id="IPR011990">
    <property type="entry name" value="TPR-like_helical_dom_sf"/>
</dbReference>
<dbReference type="FunFam" id="1.25.40.10:FF:000344">
    <property type="entry name" value="Pentatricopeptide repeat-containing protein"/>
    <property type="match status" value="1"/>
</dbReference>
<dbReference type="PANTHER" id="PTHR47926:SF491">
    <property type="entry name" value="(WILD MALAYSIAN BANANA) HYPOTHETICAL PROTEIN"/>
    <property type="match status" value="1"/>
</dbReference>
<feature type="repeat" description="PPR" evidence="2">
    <location>
        <begin position="174"/>
        <end position="208"/>
    </location>
</feature>
<dbReference type="FunFam" id="1.25.40.10:FF:000184">
    <property type="entry name" value="Pentatricopeptide repeat-containing protein, chloroplastic"/>
    <property type="match status" value="1"/>
</dbReference>
<dbReference type="Pfam" id="PF01535">
    <property type="entry name" value="PPR"/>
    <property type="match status" value="3"/>
</dbReference>
<evidence type="ECO:0000313" key="4">
    <source>
        <dbReference type="Proteomes" id="UP001454036"/>
    </source>
</evidence>
<dbReference type="NCBIfam" id="TIGR00756">
    <property type="entry name" value="PPR"/>
    <property type="match status" value="3"/>
</dbReference>
<proteinExistence type="predicted"/>
<protein>
    <recommendedName>
        <fullName evidence="5">Pentatricopeptide repeat-containing protein</fullName>
    </recommendedName>
</protein>
<feature type="repeat" description="PPR" evidence="2">
    <location>
        <begin position="246"/>
        <end position="280"/>
    </location>
</feature>
<evidence type="ECO:0000256" key="2">
    <source>
        <dbReference type="PROSITE-ProRule" id="PRU00708"/>
    </source>
</evidence>
<accession>A0AAV3PCG7</accession>
<dbReference type="GO" id="GO:0003723">
    <property type="term" value="F:RNA binding"/>
    <property type="evidence" value="ECO:0007669"/>
    <property type="project" value="InterPro"/>
</dbReference>
<dbReference type="InterPro" id="IPR002885">
    <property type="entry name" value="PPR_rpt"/>
</dbReference>
<evidence type="ECO:0000256" key="1">
    <source>
        <dbReference type="ARBA" id="ARBA00022737"/>
    </source>
</evidence>
<dbReference type="PANTHER" id="PTHR47926">
    <property type="entry name" value="PENTATRICOPEPTIDE REPEAT-CONTAINING PROTEIN"/>
    <property type="match status" value="1"/>
</dbReference>
<name>A0AAV3PCG7_LITER</name>
<organism evidence="3 4">
    <name type="scientific">Lithospermum erythrorhizon</name>
    <name type="common">Purple gromwell</name>
    <name type="synonym">Lithospermum officinale var. erythrorhizon</name>
    <dbReference type="NCBI Taxonomy" id="34254"/>
    <lineage>
        <taxon>Eukaryota</taxon>
        <taxon>Viridiplantae</taxon>
        <taxon>Streptophyta</taxon>
        <taxon>Embryophyta</taxon>
        <taxon>Tracheophyta</taxon>
        <taxon>Spermatophyta</taxon>
        <taxon>Magnoliopsida</taxon>
        <taxon>eudicotyledons</taxon>
        <taxon>Gunneridae</taxon>
        <taxon>Pentapetalae</taxon>
        <taxon>asterids</taxon>
        <taxon>lamiids</taxon>
        <taxon>Boraginales</taxon>
        <taxon>Boraginaceae</taxon>
        <taxon>Boraginoideae</taxon>
        <taxon>Lithospermeae</taxon>
        <taxon>Lithospermum</taxon>
    </lineage>
</organism>
<dbReference type="Proteomes" id="UP001454036">
    <property type="component" value="Unassembled WGS sequence"/>
</dbReference>
<evidence type="ECO:0000313" key="3">
    <source>
        <dbReference type="EMBL" id="GAA0149335.1"/>
    </source>
</evidence>
<gene>
    <name evidence="3" type="ORF">LIER_08539</name>
</gene>
<dbReference type="InterPro" id="IPR046848">
    <property type="entry name" value="E_motif"/>
</dbReference>
<keyword evidence="4" id="KW-1185">Reference proteome</keyword>
<dbReference type="EMBL" id="BAABME010001389">
    <property type="protein sequence ID" value="GAA0149335.1"/>
    <property type="molecule type" value="Genomic_DNA"/>
</dbReference>
<evidence type="ECO:0008006" key="5">
    <source>
        <dbReference type="Google" id="ProtNLM"/>
    </source>
</evidence>
<sequence>MKSLHVLISRHHKTTVFRHLNHTSAASISPYNYSQNDYAKEIAEQVSSSPNIIHLNQIFTTILKTHFLYFNPAPFHYNNIARAFARLHAPKKALFLYIKMIRDGVATDTYTLPIVLKAACHFFEKRLCGQLHCVAVKYGVEKNMYCESGFICFYLRCGEIENAYKVFDENPERKLGSWNAMMAGLAQGGRGKEAIGMFVGLKREAFVPDDVTMVSATSACGSLGDLILAIQLHRCVFAARRWGSLDILMMNSMIDMYGKCGRMDLANKVFWEMEERNVSSWTSMIVGYAMHGHVKEALDCFVCMRGVGLRPNHVTFVGVLSACVHGGLVQEGKYFFSMMKNEYGIMPMLQHYGCMADLLGRAGLFEEAREMVEKMPMKANVIVWGSLMGACEKHGNVEMGELVAKHLIELEPWNDGVFVVLSNIYASNEMWDEVERIRGIMKERKLAKIPGYSFATSTN</sequence>